<dbReference type="GO" id="GO:0016491">
    <property type="term" value="F:oxidoreductase activity"/>
    <property type="evidence" value="ECO:0007669"/>
    <property type="project" value="UniProtKB-KW"/>
</dbReference>
<dbReference type="InterPro" id="IPR036188">
    <property type="entry name" value="FAD/NAD-bd_sf"/>
</dbReference>
<dbReference type="SUPFAM" id="SSF51905">
    <property type="entry name" value="FAD/NAD(P)-binding domain"/>
    <property type="match status" value="1"/>
</dbReference>
<dbReference type="Proteomes" id="UP000587760">
    <property type="component" value="Unassembled WGS sequence"/>
</dbReference>
<dbReference type="PANTHER" id="PTHR43400:SF7">
    <property type="entry name" value="FAD-DEPENDENT OXIDOREDUCTASE 2 FAD BINDING DOMAIN-CONTAINING PROTEIN"/>
    <property type="match status" value="1"/>
</dbReference>
<dbReference type="InterPro" id="IPR010960">
    <property type="entry name" value="Flavocytochrome_c"/>
</dbReference>
<feature type="domain" description="FAD-dependent oxidoreductase 2 FAD-binding" evidence="6">
    <location>
        <begin position="6"/>
        <end position="444"/>
    </location>
</feature>
<dbReference type="EMBL" id="JACHGJ010000006">
    <property type="protein sequence ID" value="MBB6481397.1"/>
    <property type="molecule type" value="Genomic_DNA"/>
</dbReference>
<evidence type="ECO:0000313" key="7">
    <source>
        <dbReference type="EMBL" id="MBB6481397.1"/>
    </source>
</evidence>
<evidence type="ECO:0000259" key="6">
    <source>
        <dbReference type="Pfam" id="PF00890"/>
    </source>
</evidence>
<dbReference type="Pfam" id="PF00890">
    <property type="entry name" value="FAD_binding_2"/>
    <property type="match status" value="1"/>
</dbReference>
<evidence type="ECO:0000256" key="2">
    <source>
        <dbReference type="ARBA" id="ARBA00022630"/>
    </source>
</evidence>
<evidence type="ECO:0000256" key="1">
    <source>
        <dbReference type="ARBA" id="ARBA00001974"/>
    </source>
</evidence>
<evidence type="ECO:0000256" key="5">
    <source>
        <dbReference type="RuleBase" id="RU366062"/>
    </source>
</evidence>
<evidence type="ECO:0000313" key="8">
    <source>
        <dbReference type="Proteomes" id="UP000587760"/>
    </source>
</evidence>
<organism evidence="7 8">
    <name type="scientific">Spirochaeta isovalerica</name>
    <dbReference type="NCBI Taxonomy" id="150"/>
    <lineage>
        <taxon>Bacteria</taxon>
        <taxon>Pseudomonadati</taxon>
        <taxon>Spirochaetota</taxon>
        <taxon>Spirochaetia</taxon>
        <taxon>Spirochaetales</taxon>
        <taxon>Spirochaetaceae</taxon>
        <taxon>Spirochaeta</taxon>
    </lineage>
</organism>
<dbReference type="InterPro" id="IPR027477">
    <property type="entry name" value="Succ_DH/fumarate_Rdtase_cat_sf"/>
</dbReference>
<dbReference type="SUPFAM" id="SSF56425">
    <property type="entry name" value="Succinate dehydrogenase/fumarate reductase flavoprotein, catalytic domain"/>
    <property type="match status" value="1"/>
</dbReference>
<dbReference type="NCBIfam" id="TIGR01813">
    <property type="entry name" value="flavo_cyto_c"/>
    <property type="match status" value="1"/>
</dbReference>
<evidence type="ECO:0000256" key="3">
    <source>
        <dbReference type="ARBA" id="ARBA00022827"/>
    </source>
</evidence>
<comment type="cofactor">
    <cofactor evidence="1">
        <name>FAD</name>
        <dbReference type="ChEBI" id="CHEBI:57692"/>
    </cofactor>
</comment>
<gene>
    <name evidence="7" type="ORF">HNR50_003077</name>
</gene>
<dbReference type="RefSeq" id="WP_184747647.1">
    <property type="nucleotide sequence ID" value="NZ_JACHGJ010000006.1"/>
</dbReference>
<keyword evidence="3 5" id="KW-0274">FAD</keyword>
<reference evidence="7 8" key="1">
    <citation type="submission" date="2020-08" db="EMBL/GenBank/DDBJ databases">
        <title>Genomic Encyclopedia of Type Strains, Phase IV (KMG-IV): sequencing the most valuable type-strain genomes for metagenomic binning, comparative biology and taxonomic classification.</title>
        <authorList>
            <person name="Goeker M."/>
        </authorList>
    </citation>
    <scope>NUCLEOTIDE SEQUENCE [LARGE SCALE GENOMIC DNA]</scope>
    <source>
        <strain evidence="7 8">DSM 2461</strain>
    </source>
</reference>
<protein>
    <submittedName>
        <fullName evidence="7">Flavocytochrome c</fullName>
    </submittedName>
</protein>
<keyword evidence="4 5" id="KW-0560">Oxidoreductase</keyword>
<dbReference type="PANTHER" id="PTHR43400">
    <property type="entry name" value="FUMARATE REDUCTASE"/>
    <property type="match status" value="1"/>
</dbReference>
<dbReference type="InterPro" id="IPR050315">
    <property type="entry name" value="FAD-oxidoreductase_2"/>
</dbReference>
<comment type="similarity">
    <text evidence="5">Belongs to the FAD-dependent oxidoreductase 2 family. FRD/SDH subfamily.</text>
</comment>
<name>A0A841RDU8_9SPIO</name>
<keyword evidence="8" id="KW-1185">Reference proteome</keyword>
<sequence length="460" mass="50032">MKNKYDVIVIGSGIAGLSAAIESRLAGADVIVLEKMAGAGGNSLISDGGLAAAGTEEQKAAGIVDSPALMYYDMMKAGERINNPDLVKILTEESAEAYLWTRDFLKVPYLDRIDIFGGHSVPRCYTAENITGKTFISALLKKAEELSIPVAYKHYVQDIVREDDKSLSLKVIPGFSFKTGKGEPPEILKARKGIILAAGGFGSDVPFRSAQDPRLNESVQSTGQPFVDSSVLKMALNLGAAPVQLSRIQLGPWASPDETGYGDGPSFAEYILFQYGILIDPDKGVRFVNEMADRKTLSDEMMFMGRYSIGICDDHAVKTAGWNIDKALKKKVVLKFSTMEELCLHYGMDFIPVKRTVEQFNRFILAGKDKNFDKPILDGAKPISRPPYYGIRLYPKVHYTMGGLRIDENARVLDLNGKPVNGLYAAGEITGGVHGASRLGSCSLTDCVVFGRRAGRFSAS</sequence>
<proteinExistence type="inferred from homology"/>
<comment type="caution">
    <text evidence="7">The sequence shown here is derived from an EMBL/GenBank/DDBJ whole genome shotgun (WGS) entry which is preliminary data.</text>
</comment>
<dbReference type="GO" id="GO:0010181">
    <property type="term" value="F:FMN binding"/>
    <property type="evidence" value="ECO:0007669"/>
    <property type="project" value="InterPro"/>
</dbReference>
<dbReference type="AlphaFoldDB" id="A0A841RDU8"/>
<dbReference type="Gene3D" id="3.90.700.10">
    <property type="entry name" value="Succinate dehydrogenase/fumarate reductase flavoprotein, catalytic domain"/>
    <property type="match status" value="1"/>
</dbReference>
<dbReference type="Gene3D" id="3.50.50.60">
    <property type="entry name" value="FAD/NAD(P)-binding domain"/>
    <property type="match status" value="1"/>
</dbReference>
<dbReference type="InterPro" id="IPR003953">
    <property type="entry name" value="FAD-dep_OxRdtase_2_FAD-bd"/>
</dbReference>
<evidence type="ECO:0000256" key="4">
    <source>
        <dbReference type="ARBA" id="ARBA00023002"/>
    </source>
</evidence>
<keyword evidence="2 5" id="KW-0285">Flavoprotein</keyword>
<accession>A0A841RDU8</accession>